<accession>A0A840VD54</accession>
<dbReference type="EMBL" id="JACHFD010000008">
    <property type="protein sequence ID" value="MBB5351820.1"/>
    <property type="molecule type" value="Genomic_DNA"/>
</dbReference>
<dbReference type="AlphaFoldDB" id="A0A840VD54"/>
<dbReference type="Proteomes" id="UP000557717">
    <property type="component" value="Unassembled WGS sequence"/>
</dbReference>
<sequence>MAALLLTSRSLDAAITILVEPDGAGSRFTVTQDSENPSISLDQVTGGFVTGLRLSPLALYQTPAAADLAGTFAVSAGSVSESGGGPIIPITGLVVDHDPLENQFVARLTLETFFFAESRGDLSIRAY</sequence>
<name>A0A840VD54_9BACT</name>
<organism evidence="1 2">
    <name type="scientific">Haloferula luteola</name>
    <dbReference type="NCBI Taxonomy" id="595692"/>
    <lineage>
        <taxon>Bacteria</taxon>
        <taxon>Pseudomonadati</taxon>
        <taxon>Verrucomicrobiota</taxon>
        <taxon>Verrucomicrobiia</taxon>
        <taxon>Verrucomicrobiales</taxon>
        <taxon>Verrucomicrobiaceae</taxon>
        <taxon>Haloferula</taxon>
    </lineage>
</organism>
<protein>
    <submittedName>
        <fullName evidence="1">Uncharacterized protein</fullName>
    </submittedName>
</protein>
<evidence type="ECO:0000313" key="1">
    <source>
        <dbReference type="EMBL" id="MBB5351820.1"/>
    </source>
</evidence>
<proteinExistence type="predicted"/>
<gene>
    <name evidence="1" type="ORF">HNR46_002059</name>
</gene>
<comment type="caution">
    <text evidence="1">The sequence shown here is derived from an EMBL/GenBank/DDBJ whole genome shotgun (WGS) entry which is preliminary data.</text>
</comment>
<keyword evidence="2" id="KW-1185">Reference proteome</keyword>
<evidence type="ECO:0000313" key="2">
    <source>
        <dbReference type="Proteomes" id="UP000557717"/>
    </source>
</evidence>
<reference evidence="1 2" key="1">
    <citation type="submission" date="2020-08" db="EMBL/GenBank/DDBJ databases">
        <title>Genomic Encyclopedia of Type Strains, Phase IV (KMG-IV): sequencing the most valuable type-strain genomes for metagenomic binning, comparative biology and taxonomic classification.</title>
        <authorList>
            <person name="Goeker M."/>
        </authorList>
    </citation>
    <scope>NUCLEOTIDE SEQUENCE [LARGE SCALE GENOMIC DNA]</scope>
    <source>
        <strain evidence="1 2">YC6886</strain>
    </source>
</reference>